<evidence type="ECO:0000256" key="2">
    <source>
        <dbReference type="ARBA" id="ARBA00022801"/>
    </source>
</evidence>
<organism evidence="7 8">
    <name type="scientific">Flavobacterium commune</name>
    <dbReference type="NCBI Taxonomy" id="1306519"/>
    <lineage>
        <taxon>Bacteria</taxon>
        <taxon>Pseudomonadati</taxon>
        <taxon>Bacteroidota</taxon>
        <taxon>Flavobacteriia</taxon>
        <taxon>Flavobacteriales</taxon>
        <taxon>Flavobacteriaceae</taxon>
        <taxon>Flavobacterium</taxon>
    </lineage>
</organism>
<dbReference type="PANTHER" id="PTHR42800:SF1">
    <property type="entry name" value="EXOINULINASE INUD (AFU_ORTHOLOGUE AFUA_5G00480)"/>
    <property type="match status" value="1"/>
</dbReference>
<evidence type="ECO:0000256" key="1">
    <source>
        <dbReference type="ARBA" id="ARBA00009902"/>
    </source>
</evidence>
<accession>A0A1D9PAS2</accession>
<name>A0A1D9PAS2_9FLAO</name>
<dbReference type="KEGG" id="fcm:BIW12_09765"/>
<dbReference type="InterPro" id="IPR013320">
    <property type="entry name" value="ConA-like_dom_sf"/>
</dbReference>
<comment type="similarity">
    <text evidence="1 4">Belongs to the glycosyl hydrolase 32 family.</text>
</comment>
<dbReference type="AlphaFoldDB" id="A0A1D9PAS2"/>
<evidence type="ECO:0000259" key="6">
    <source>
        <dbReference type="Pfam" id="PF08244"/>
    </source>
</evidence>
<dbReference type="InterPro" id="IPR013189">
    <property type="entry name" value="Glyco_hydro_32_C"/>
</dbReference>
<dbReference type="SUPFAM" id="SSF49899">
    <property type="entry name" value="Concanavalin A-like lectins/glucanases"/>
    <property type="match status" value="1"/>
</dbReference>
<dbReference type="CDD" id="cd18622">
    <property type="entry name" value="GH32_Inu-like"/>
    <property type="match status" value="1"/>
</dbReference>
<dbReference type="Gene3D" id="2.60.120.560">
    <property type="entry name" value="Exo-inulinase, domain 1"/>
    <property type="match status" value="1"/>
</dbReference>
<dbReference type="GO" id="GO:0004575">
    <property type="term" value="F:sucrose alpha-glucosidase activity"/>
    <property type="evidence" value="ECO:0007669"/>
    <property type="project" value="TreeGrafter"/>
</dbReference>
<sequence>MTKIAIKKHAKLLLCTIGLLTLFNCKESSVSDKKAYTEEELYRPNFHFTPKKAWMNDPNGMFYYNGYYHLYFQHYPDSTVWGPMHWGHAISTDMVTWTEKPIAIYPDEKGYIFSGSAVVDLQNTSGFGSLKNPPIVAMFTYHDPTKEKTKEPGIQSQGIAYSLDEGLTWKKYEKNPVVEFPSIKDFRDPKMTWDNIHKQWLMVLAAGDKTIFYSSKNLKDWTMLSDFGKNIGAHGGVWECPDFFPMMVEGSDEYKWVLLLSINPGGPNGGSATQYFVGDFDGKIFKLDESFSKDINGQKGLWIDYGRDNYAGVTWSNISETDGRKLFMGWMSNWDYAQKVPTQKWRSSMTVARELKLIKENNHYRLSSVPVRELQNYVANTIKKEALKITDKKTVLIDKSSIDLTRLDIQFTLRNLKKDIYTFSLCNSSDNNISFGINKKDKYFFIDRKKSGDLSFSDAFAKQISKAPFTEDFDKIDVRVIVDKTSIEVFYDNGKTVMTEIFFPEKPMETFSVTKEKFDFTIENLTINQLNFN</sequence>
<dbReference type="EMBL" id="CP017774">
    <property type="protein sequence ID" value="AOZ99700.1"/>
    <property type="molecule type" value="Genomic_DNA"/>
</dbReference>
<evidence type="ECO:0000256" key="3">
    <source>
        <dbReference type="ARBA" id="ARBA00023295"/>
    </source>
</evidence>
<dbReference type="PANTHER" id="PTHR42800">
    <property type="entry name" value="EXOINULINASE INUD (AFU_ORTHOLOGUE AFUA_5G00480)"/>
    <property type="match status" value="1"/>
</dbReference>
<dbReference type="RefSeq" id="WP_071184947.1">
    <property type="nucleotide sequence ID" value="NZ_CP017774.1"/>
</dbReference>
<dbReference type="InterPro" id="IPR018053">
    <property type="entry name" value="Glyco_hydro_32_AS"/>
</dbReference>
<dbReference type="Gene3D" id="2.115.10.20">
    <property type="entry name" value="Glycosyl hydrolase domain, family 43"/>
    <property type="match status" value="1"/>
</dbReference>
<dbReference type="Proteomes" id="UP000178198">
    <property type="component" value="Chromosome"/>
</dbReference>
<dbReference type="Pfam" id="PF00251">
    <property type="entry name" value="Glyco_hydro_32N"/>
    <property type="match status" value="1"/>
</dbReference>
<feature type="domain" description="Glycosyl hydrolase family 32 N-terminal" evidence="5">
    <location>
        <begin position="47"/>
        <end position="365"/>
    </location>
</feature>
<feature type="domain" description="Glycosyl hydrolase family 32 C-terminal" evidence="6">
    <location>
        <begin position="386"/>
        <end position="527"/>
    </location>
</feature>
<protein>
    <submittedName>
        <fullName evidence="7">Glycosyl hydrolase family 32</fullName>
    </submittedName>
</protein>
<dbReference type="GO" id="GO:0005987">
    <property type="term" value="P:sucrose catabolic process"/>
    <property type="evidence" value="ECO:0007669"/>
    <property type="project" value="TreeGrafter"/>
</dbReference>
<dbReference type="Pfam" id="PF08244">
    <property type="entry name" value="Glyco_hydro_32C"/>
    <property type="match status" value="1"/>
</dbReference>
<evidence type="ECO:0000313" key="8">
    <source>
        <dbReference type="Proteomes" id="UP000178198"/>
    </source>
</evidence>
<gene>
    <name evidence="7" type="ORF">BIW12_09765</name>
</gene>
<dbReference type="SUPFAM" id="SSF75005">
    <property type="entry name" value="Arabinanase/levansucrase/invertase"/>
    <property type="match status" value="1"/>
</dbReference>
<proteinExistence type="inferred from homology"/>
<keyword evidence="3 4" id="KW-0326">Glycosidase</keyword>
<dbReference type="InterPro" id="IPR001362">
    <property type="entry name" value="Glyco_hydro_32"/>
</dbReference>
<keyword evidence="2 4" id="KW-0378">Hydrolase</keyword>
<dbReference type="GO" id="GO:0005737">
    <property type="term" value="C:cytoplasm"/>
    <property type="evidence" value="ECO:0007669"/>
    <property type="project" value="TreeGrafter"/>
</dbReference>
<dbReference type="OrthoDB" id="9759709at2"/>
<evidence type="ECO:0000259" key="5">
    <source>
        <dbReference type="Pfam" id="PF00251"/>
    </source>
</evidence>
<reference evidence="7 8" key="1">
    <citation type="submission" date="2016-10" db="EMBL/GenBank/DDBJ databases">
        <title>Complete Genome Sequence of Flavobacterium sp. PK15.</title>
        <authorList>
            <person name="Ekwe A."/>
            <person name="Kim S.B."/>
        </authorList>
    </citation>
    <scope>NUCLEOTIDE SEQUENCE [LARGE SCALE GENOMIC DNA]</scope>
    <source>
        <strain evidence="7 8">PK15</strain>
    </source>
</reference>
<evidence type="ECO:0000256" key="4">
    <source>
        <dbReference type="RuleBase" id="RU362110"/>
    </source>
</evidence>
<dbReference type="SMART" id="SM00640">
    <property type="entry name" value="Glyco_32"/>
    <property type="match status" value="1"/>
</dbReference>
<dbReference type="InterPro" id="IPR013148">
    <property type="entry name" value="Glyco_hydro_32_N"/>
</dbReference>
<dbReference type="InterPro" id="IPR023296">
    <property type="entry name" value="Glyco_hydro_beta-prop_sf"/>
</dbReference>
<keyword evidence="8" id="KW-1185">Reference proteome</keyword>
<evidence type="ECO:0000313" key="7">
    <source>
        <dbReference type="EMBL" id="AOZ99700.1"/>
    </source>
</evidence>
<dbReference type="STRING" id="1306519.BIW12_09765"/>
<dbReference type="PROSITE" id="PS00609">
    <property type="entry name" value="GLYCOSYL_HYDROL_F32"/>
    <property type="match status" value="1"/>
</dbReference>